<keyword evidence="3" id="KW-0808">Transferase</keyword>
<name>A0A7J7CE21_TRIWF</name>
<protein>
    <submittedName>
        <fullName evidence="3">A-kinase anchor protein 9</fullName>
    </submittedName>
</protein>
<dbReference type="InParanoid" id="A0A7J7CE21"/>
<keyword evidence="2" id="KW-1133">Transmembrane helix</keyword>
<evidence type="ECO:0000256" key="2">
    <source>
        <dbReference type="SAM" id="Phobius"/>
    </source>
</evidence>
<feature type="compositionally biased region" description="Polar residues" evidence="1">
    <location>
        <begin position="43"/>
        <end position="80"/>
    </location>
</feature>
<keyword evidence="2" id="KW-0812">Transmembrane</keyword>
<sequence>MQGDTDQRHIEENGDPTLSQDGSFKDQFRNLLSDEEQNYAEDGQQNAVQNGSFRGSTTSSQDLASSQSNLGQNSEPNKIKFSQNIEHVQGKYFISDMNETRDLQALPAREGKDRNSMNGICLLEQQITDLCGELEIQGQHREDLEMHLKQLTQDTEDFKQEKCGISFQLKQERIQGAKTRNELLESLATVKELESHDTVQHYKEGRTGGDFLQKKRKEGKASFERQMETFSEKGLELSSQWVFMLAERKLKHPHSWMSLMTVYIVSASFLQIMMYSVNNQNLVKVHHMEGTAAAVSSFP</sequence>
<accession>A0A7J7CE21</accession>
<keyword evidence="3" id="KW-0418">Kinase</keyword>
<comment type="caution">
    <text evidence="3">The sequence shown here is derived from an EMBL/GenBank/DDBJ whole genome shotgun (WGS) entry which is preliminary data.</text>
</comment>
<dbReference type="AlphaFoldDB" id="A0A7J7CE21"/>
<feature type="compositionally biased region" description="Basic and acidic residues" evidence="1">
    <location>
        <begin position="1"/>
        <end position="12"/>
    </location>
</feature>
<dbReference type="GO" id="GO:0016301">
    <property type="term" value="F:kinase activity"/>
    <property type="evidence" value="ECO:0007669"/>
    <property type="project" value="UniProtKB-KW"/>
</dbReference>
<proteinExistence type="predicted"/>
<keyword evidence="2" id="KW-0472">Membrane</keyword>
<dbReference type="Proteomes" id="UP000593562">
    <property type="component" value="Unassembled WGS sequence"/>
</dbReference>
<dbReference type="EMBL" id="JAAARO010000018">
    <property type="protein sequence ID" value="KAF5732352.1"/>
    <property type="molecule type" value="Genomic_DNA"/>
</dbReference>
<feature type="region of interest" description="Disordered" evidence="1">
    <location>
        <begin position="1"/>
        <end position="80"/>
    </location>
</feature>
<organism evidence="3 4">
    <name type="scientific">Tripterygium wilfordii</name>
    <name type="common">Thunder God vine</name>
    <dbReference type="NCBI Taxonomy" id="458696"/>
    <lineage>
        <taxon>Eukaryota</taxon>
        <taxon>Viridiplantae</taxon>
        <taxon>Streptophyta</taxon>
        <taxon>Embryophyta</taxon>
        <taxon>Tracheophyta</taxon>
        <taxon>Spermatophyta</taxon>
        <taxon>Magnoliopsida</taxon>
        <taxon>eudicotyledons</taxon>
        <taxon>Gunneridae</taxon>
        <taxon>Pentapetalae</taxon>
        <taxon>rosids</taxon>
        <taxon>fabids</taxon>
        <taxon>Celastrales</taxon>
        <taxon>Celastraceae</taxon>
        <taxon>Tripterygium</taxon>
    </lineage>
</organism>
<evidence type="ECO:0000313" key="3">
    <source>
        <dbReference type="EMBL" id="KAF5732352.1"/>
    </source>
</evidence>
<evidence type="ECO:0000313" key="4">
    <source>
        <dbReference type="Proteomes" id="UP000593562"/>
    </source>
</evidence>
<reference evidence="3 4" key="1">
    <citation type="journal article" date="2020" name="Nat. Commun.">
        <title>Genome of Tripterygium wilfordii and identification of cytochrome P450 involved in triptolide biosynthesis.</title>
        <authorList>
            <person name="Tu L."/>
            <person name="Su P."/>
            <person name="Zhang Z."/>
            <person name="Gao L."/>
            <person name="Wang J."/>
            <person name="Hu T."/>
            <person name="Zhou J."/>
            <person name="Zhang Y."/>
            <person name="Zhao Y."/>
            <person name="Liu Y."/>
            <person name="Song Y."/>
            <person name="Tong Y."/>
            <person name="Lu Y."/>
            <person name="Yang J."/>
            <person name="Xu C."/>
            <person name="Jia M."/>
            <person name="Peters R.J."/>
            <person name="Huang L."/>
            <person name="Gao W."/>
        </authorList>
    </citation>
    <scope>NUCLEOTIDE SEQUENCE [LARGE SCALE GENOMIC DNA]</scope>
    <source>
        <strain evidence="4">cv. XIE 37</strain>
        <tissue evidence="3">Leaf</tissue>
    </source>
</reference>
<feature type="transmembrane region" description="Helical" evidence="2">
    <location>
        <begin position="256"/>
        <end position="277"/>
    </location>
</feature>
<keyword evidence="4" id="KW-1185">Reference proteome</keyword>
<gene>
    <name evidence="3" type="ORF">HS088_TW18G01046</name>
</gene>
<evidence type="ECO:0000256" key="1">
    <source>
        <dbReference type="SAM" id="MobiDB-lite"/>
    </source>
</evidence>